<evidence type="ECO:0000313" key="1">
    <source>
        <dbReference type="EMBL" id="GFY50877.1"/>
    </source>
</evidence>
<sequence>MAIRHDIVKLEVHHEDKEVLHLTCKRIYLLHILSSWCEIPIEKIEVQEKNNNAKRLLIQNLQNGMIIEVKRRRRRGHKRALRG</sequence>
<name>A0A8X6XDU3_9ARAC</name>
<proteinExistence type="predicted"/>
<dbReference type="Proteomes" id="UP000886998">
    <property type="component" value="Unassembled WGS sequence"/>
</dbReference>
<comment type="caution">
    <text evidence="1">The sequence shown here is derived from an EMBL/GenBank/DDBJ whole genome shotgun (WGS) entry which is preliminary data.</text>
</comment>
<evidence type="ECO:0000313" key="2">
    <source>
        <dbReference type="Proteomes" id="UP000886998"/>
    </source>
</evidence>
<dbReference type="AlphaFoldDB" id="A0A8X6XDU3"/>
<organism evidence="1 2">
    <name type="scientific">Trichonephila inaurata madagascariensis</name>
    <dbReference type="NCBI Taxonomy" id="2747483"/>
    <lineage>
        <taxon>Eukaryota</taxon>
        <taxon>Metazoa</taxon>
        <taxon>Ecdysozoa</taxon>
        <taxon>Arthropoda</taxon>
        <taxon>Chelicerata</taxon>
        <taxon>Arachnida</taxon>
        <taxon>Araneae</taxon>
        <taxon>Araneomorphae</taxon>
        <taxon>Entelegynae</taxon>
        <taxon>Araneoidea</taxon>
        <taxon>Nephilidae</taxon>
        <taxon>Trichonephila</taxon>
        <taxon>Trichonephila inaurata</taxon>
    </lineage>
</organism>
<protein>
    <submittedName>
        <fullName evidence="1">Uncharacterized protein</fullName>
    </submittedName>
</protein>
<dbReference type="EMBL" id="BMAV01007773">
    <property type="protein sequence ID" value="GFY50877.1"/>
    <property type="molecule type" value="Genomic_DNA"/>
</dbReference>
<reference evidence="1" key="1">
    <citation type="submission" date="2020-08" db="EMBL/GenBank/DDBJ databases">
        <title>Multicomponent nature underlies the extraordinary mechanical properties of spider dragline silk.</title>
        <authorList>
            <person name="Kono N."/>
            <person name="Nakamura H."/>
            <person name="Mori M."/>
            <person name="Yoshida Y."/>
            <person name="Ohtoshi R."/>
            <person name="Malay A.D."/>
            <person name="Moran D.A.P."/>
            <person name="Tomita M."/>
            <person name="Numata K."/>
            <person name="Arakawa K."/>
        </authorList>
    </citation>
    <scope>NUCLEOTIDE SEQUENCE</scope>
</reference>
<keyword evidence="2" id="KW-1185">Reference proteome</keyword>
<gene>
    <name evidence="1" type="ORF">TNIN_283651</name>
</gene>
<accession>A0A8X6XDU3</accession>